<dbReference type="PANTHER" id="PTHR30461:SF23">
    <property type="entry name" value="DNA RECOMBINASE-RELATED"/>
    <property type="match status" value="1"/>
</dbReference>
<dbReference type="InterPro" id="IPR025827">
    <property type="entry name" value="Zn_ribbon_recom_dom"/>
</dbReference>
<dbReference type="InterPro" id="IPR011109">
    <property type="entry name" value="DNA_bind_recombinase_dom"/>
</dbReference>
<name>A0A0G0C7A3_9BACT</name>
<dbReference type="Gene3D" id="3.90.1750.20">
    <property type="entry name" value="Putative Large Serine Recombinase, Chain B, Domain 2"/>
    <property type="match status" value="1"/>
</dbReference>
<dbReference type="InterPro" id="IPR038109">
    <property type="entry name" value="DNA_bind_recomb_sf"/>
</dbReference>
<dbReference type="PANTHER" id="PTHR30461">
    <property type="entry name" value="DNA-INVERTASE FROM LAMBDOID PROPHAGE"/>
    <property type="match status" value="1"/>
</dbReference>
<dbReference type="InterPro" id="IPR006119">
    <property type="entry name" value="Resolv_N"/>
</dbReference>
<dbReference type="EMBL" id="LBQE01000014">
    <property type="protein sequence ID" value="KKP72046.1"/>
    <property type="molecule type" value="Genomic_DNA"/>
</dbReference>
<evidence type="ECO:0000313" key="2">
    <source>
        <dbReference type="EMBL" id="KKP72046.1"/>
    </source>
</evidence>
<dbReference type="SMART" id="SM00857">
    <property type="entry name" value="Resolvase"/>
    <property type="match status" value="1"/>
</dbReference>
<dbReference type="SUPFAM" id="SSF53041">
    <property type="entry name" value="Resolvase-like"/>
    <property type="match status" value="1"/>
</dbReference>
<dbReference type="AlphaFoldDB" id="A0A0G0C7A3"/>
<dbReference type="GO" id="GO:0003677">
    <property type="term" value="F:DNA binding"/>
    <property type="evidence" value="ECO:0007669"/>
    <property type="project" value="InterPro"/>
</dbReference>
<proteinExistence type="predicted"/>
<dbReference type="Gene3D" id="3.40.50.1390">
    <property type="entry name" value="Resolvase, N-terminal catalytic domain"/>
    <property type="match status" value="1"/>
</dbReference>
<sequence length="482" mass="54910">IEAQLVELQEYAAKEKLEIVASLCEAKTAKEPGRIKFAEMLAILESGKADGIISWHPDRLARNSVDGGKIIHFVDRGLIRSLKFPTFWFEPTPQGLFMLNIAFGQSKYFVDNLRENVKRGLRQKIRNGTWPGWAPVGYTNNPKTRGIDIDPEKSPKVKKMFELYATGAYTLHSLANWCKKSGLVGNLGKPLVIANIQKNLQNIFYLGLMKWKGEIFEGKHEPLISKKLFDKCQEVMLKRGKVQEVRKHHFAFLGLMKCASCGCSITGERQKGHNYYRCTKKKGLCQEKHYLREEALTEQITSYLQKVSLSSQDTEKVLAALDGEQDKAREEAQSEVIIFKEQLLKVEIKLQKLLDIYLADALSTEEYAAKKRSLISEKMSLSEKITDFETKGLSWLEPAREFVLSLNQAAKLIEENNLSELPTFLKTIGSNHVLENRKFVFTPKTQYKLVAERSEANPSNLQFLSWCPGRESNSHDVAINRF</sequence>
<feature type="non-terminal residue" evidence="2">
    <location>
        <position position="1"/>
    </location>
</feature>
<comment type="caution">
    <text evidence="2">The sequence shown here is derived from an EMBL/GenBank/DDBJ whole genome shotgun (WGS) entry which is preliminary data.</text>
</comment>
<dbReference type="Pfam" id="PF00239">
    <property type="entry name" value="Resolvase"/>
    <property type="match status" value="1"/>
</dbReference>
<dbReference type="CDD" id="cd00338">
    <property type="entry name" value="Ser_Recombinase"/>
    <property type="match status" value="1"/>
</dbReference>
<evidence type="ECO:0000259" key="1">
    <source>
        <dbReference type="PROSITE" id="PS51737"/>
    </source>
</evidence>
<protein>
    <submittedName>
        <fullName evidence="2">Recombinase</fullName>
    </submittedName>
</protein>
<dbReference type="Proteomes" id="UP000034923">
    <property type="component" value="Unassembled WGS sequence"/>
</dbReference>
<gene>
    <name evidence="2" type="ORF">UR70_C0014G0001</name>
</gene>
<dbReference type="InterPro" id="IPR036162">
    <property type="entry name" value="Resolvase-like_N_sf"/>
</dbReference>
<feature type="domain" description="Recombinase" evidence="1">
    <location>
        <begin position="135"/>
        <end position="242"/>
    </location>
</feature>
<reference evidence="2 3" key="1">
    <citation type="journal article" date="2015" name="Nature">
        <title>rRNA introns, odd ribosomes, and small enigmatic genomes across a large radiation of phyla.</title>
        <authorList>
            <person name="Brown C.T."/>
            <person name="Hug L.A."/>
            <person name="Thomas B.C."/>
            <person name="Sharon I."/>
            <person name="Castelle C.J."/>
            <person name="Singh A."/>
            <person name="Wilkins M.J."/>
            <person name="Williams K.H."/>
            <person name="Banfield J.F."/>
        </authorList>
    </citation>
    <scope>NUCLEOTIDE SEQUENCE [LARGE SCALE GENOMIC DNA]</scope>
</reference>
<organism evidence="2 3">
    <name type="scientific">Candidatus Nomurabacteria bacterium GW2011_GWB1_35_20</name>
    <dbReference type="NCBI Taxonomy" id="1618740"/>
    <lineage>
        <taxon>Bacteria</taxon>
        <taxon>Candidatus Nomuraibacteriota</taxon>
    </lineage>
</organism>
<dbReference type="GO" id="GO:0000150">
    <property type="term" value="F:DNA strand exchange activity"/>
    <property type="evidence" value="ECO:0007669"/>
    <property type="project" value="InterPro"/>
</dbReference>
<dbReference type="InterPro" id="IPR050639">
    <property type="entry name" value="SSR_resolvase"/>
</dbReference>
<dbReference type="Pfam" id="PF13408">
    <property type="entry name" value="Zn_ribbon_recom"/>
    <property type="match status" value="1"/>
</dbReference>
<dbReference type="PROSITE" id="PS51737">
    <property type="entry name" value="RECOMBINASE_DNA_BIND"/>
    <property type="match status" value="1"/>
</dbReference>
<evidence type="ECO:0000313" key="3">
    <source>
        <dbReference type="Proteomes" id="UP000034923"/>
    </source>
</evidence>
<dbReference type="Pfam" id="PF07508">
    <property type="entry name" value="Recombinase"/>
    <property type="match status" value="1"/>
</dbReference>
<accession>A0A0G0C7A3</accession>